<dbReference type="InterPro" id="IPR013976">
    <property type="entry name" value="HDOD"/>
</dbReference>
<dbReference type="Proteomes" id="UP000184608">
    <property type="component" value="Unassembled WGS sequence"/>
</dbReference>
<dbReference type="EMBL" id="FQXZ01000013">
    <property type="protein sequence ID" value="SHI02924.1"/>
    <property type="molecule type" value="Genomic_DNA"/>
</dbReference>
<dbReference type="STRING" id="1216006.VA7868_01301"/>
<protein>
    <submittedName>
        <fullName evidence="2">HDOD domain protein</fullName>
    </submittedName>
</protein>
<dbReference type="PANTHER" id="PTHR33525">
    <property type="match status" value="1"/>
</dbReference>
<feature type="domain" description="HDOD" evidence="1">
    <location>
        <begin position="42"/>
        <end position="242"/>
    </location>
</feature>
<accession>A0A1M5XTQ5</accession>
<reference evidence="2 3" key="1">
    <citation type="submission" date="2016-11" db="EMBL/GenBank/DDBJ databases">
        <authorList>
            <person name="Jaros S."/>
            <person name="Januszkiewicz K."/>
            <person name="Wedrychowicz H."/>
        </authorList>
    </citation>
    <scope>NUCLEOTIDE SEQUENCE [LARGE SCALE GENOMIC DNA]</scope>
    <source>
        <strain evidence="2 3">CECT 7868</strain>
    </source>
</reference>
<evidence type="ECO:0000313" key="3">
    <source>
        <dbReference type="Proteomes" id="UP000184608"/>
    </source>
</evidence>
<evidence type="ECO:0000259" key="1">
    <source>
        <dbReference type="PROSITE" id="PS51833"/>
    </source>
</evidence>
<dbReference type="Pfam" id="PF08668">
    <property type="entry name" value="HDOD"/>
    <property type="match status" value="1"/>
</dbReference>
<sequence>MTTMNHVSFFWLPTDQQELFQAVETEFAQMVESSIQSGKFELPPIPHVVLDIQKLCLQESTTIADVADSLINDPSLTAVVLRVANSVIFNSRGITYSDINTAVSRLGIYRVRDIVTAQAIKQLKYSVHLRDECVQILRQSATNSRKLCAAMVLVIKSFQEIDPETYAYLEHDKALLVGLLADIGLFCLLNEYHNYLEQGNYLEHNLAMRIFESRCDRTSYYVLKTWGFDNDYLSVATSKEVSEKEHDVSYLDIAKIAYHLLLFRDQDSDIDEHEVEINTTGAEVLYQLSNLSDSEFNTQISSIIHSSGF</sequence>
<name>A0A1M5XTQ5_9VIBR</name>
<proteinExistence type="predicted"/>
<evidence type="ECO:0000313" key="2">
    <source>
        <dbReference type="EMBL" id="SHI02924.1"/>
    </source>
</evidence>
<keyword evidence="3" id="KW-1185">Reference proteome</keyword>
<dbReference type="SUPFAM" id="SSF109604">
    <property type="entry name" value="HD-domain/PDEase-like"/>
    <property type="match status" value="1"/>
</dbReference>
<dbReference type="PANTHER" id="PTHR33525:SF3">
    <property type="entry name" value="RIBONUCLEASE Y"/>
    <property type="match status" value="1"/>
</dbReference>
<dbReference type="Gene3D" id="1.10.3210.10">
    <property type="entry name" value="Hypothetical protein af1432"/>
    <property type="match status" value="1"/>
</dbReference>
<organism evidence="2 3">
    <name type="scientific">Vibrio aerogenes CECT 7868</name>
    <dbReference type="NCBI Taxonomy" id="1216006"/>
    <lineage>
        <taxon>Bacteria</taxon>
        <taxon>Pseudomonadati</taxon>
        <taxon>Pseudomonadota</taxon>
        <taxon>Gammaproteobacteria</taxon>
        <taxon>Vibrionales</taxon>
        <taxon>Vibrionaceae</taxon>
        <taxon>Vibrio</taxon>
    </lineage>
</organism>
<dbReference type="InterPro" id="IPR052340">
    <property type="entry name" value="RNase_Y/CdgJ"/>
</dbReference>
<gene>
    <name evidence="2" type="ORF">VA7868_01301</name>
</gene>
<dbReference type="PROSITE" id="PS51833">
    <property type="entry name" value="HDOD"/>
    <property type="match status" value="1"/>
</dbReference>
<dbReference type="AlphaFoldDB" id="A0A1M5XTQ5"/>